<dbReference type="Proteomes" id="UP000178068">
    <property type="component" value="Unassembled WGS sequence"/>
</dbReference>
<dbReference type="AlphaFoldDB" id="A0A1G1WQH9"/>
<reference evidence="2 3" key="1">
    <citation type="journal article" date="2016" name="Nat. Commun.">
        <title>Thousands of microbial genomes shed light on interconnected biogeochemical processes in an aquifer system.</title>
        <authorList>
            <person name="Anantharaman K."/>
            <person name="Brown C.T."/>
            <person name="Hug L.A."/>
            <person name="Sharon I."/>
            <person name="Castelle C.J."/>
            <person name="Probst A.J."/>
            <person name="Thomas B.C."/>
            <person name="Singh A."/>
            <person name="Wilkins M.J."/>
            <person name="Karaoz U."/>
            <person name="Brodie E.L."/>
            <person name="Williams K.H."/>
            <person name="Hubbard S.S."/>
            <person name="Banfield J.F."/>
        </authorList>
    </citation>
    <scope>NUCLEOTIDE SEQUENCE [LARGE SCALE GENOMIC DNA]</scope>
</reference>
<feature type="transmembrane region" description="Helical" evidence="1">
    <location>
        <begin position="61"/>
        <end position="81"/>
    </location>
</feature>
<accession>A0A1G1WQH9</accession>
<gene>
    <name evidence="2" type="ORF">A3F35_02550</name>
</gene>
<keyword evidence="1" id="KW-0812">Transmembrane</keyword>
<evidence type="ECO:0000313" key="3">
    <source>
        <dbReference type="Proteomes" id="UP000178068"/>
    </source>
</evidence>
<comment type="caution">
    <text evidence="2">The sequence shown here is derived from an EMBL/GenBank/DDBJ whole genome shotgun (WGS) entry which is preliminary data.</text>
</comment>
<protein>
    <submittedName>
        <fullName evidence="2">Uncharacterized protein</fullName>
    </submittedName>
</protein>
<proteinExistence type="predicted"/>
<evidence type="ECO:0000256" key="1">
    <source>
        <dbReference type="SAM" id="Phobius"/>
    </source>
</evidence>
<keyword evidence="1" id="KW-0472">Membrane</keyword>
<name>A0A1G1WQH9_9BACT</name>
<sequence length="83" mass="9133">MQKKIIQYVLLAVVLSSLLAAAFIVQGKALRLLLVASISLTYLAFGLLNHYEDKSLSEKVFLEYAALASLTFIVLYSLLLARG</sequence>
<dbReference type="STRING" id="1802603.A3F35_02550"/>
<keyword evidence="1" id="KW-1133">Transmembrane helix</keyword>
<organism evidence="2 3">
    <name type="scientific">Candidatus Woykebacteria bacterium RIFCSPHIGHO2_12_FULL_45_10</name>
    <dbReference type="NCBI Taxonomy" id="1802603"/>
    <lineage>
        <taxon>Bacteria</taxon>
        <taxon>Candidatus Woykeibacteriota</taxon>
    </lineage>
</organism>
<dbReference type="EMBL" id="MHCZ01000019">
    <property type="protein sequence ID" value="OGY29851.1"/>
    <property type="molecule type" value="Genomic_DNA"/>
</dbReference>
<evidence type="ECO:0000313" key="2">
    <source>
        <dbReference type="EMBL" id="OGY29851.1"/>
    </source>
</evidence>
<feature type="transmembrane region" description="Helical" evidence="1">
    <location>
        <begin position="32"/>
        <end position="49"/>
    </location>
</feature>
<feature type="transmembrane region" description="Helical" evidence="1">
    <location>
        <begin position="6"/>
        <end position="25"/>
    </location>
</feature>